<dbReference type="InterPro" id="IPR016039">
    <property type="entry name" value="Thiolase-like"/>
</dbReference>
<dbReference type="Pfam" id="PF22691">
    <property type="entry name" value="Thiolase_C_1"/>
    <property type="match status" value="1"/>
</dbReference>
<dbReference type="InterPro" id="IPR002155">
    <property type="entry name" value="Thiolase"/>
</dbReference>
<sequence>MALRDNAIIGFAETKIEARAGRHVWELGGEVLESLIASTGTEKAEIDGMLINASISGAGNCFWSQTTAEFLGLELDFCQTVDIGGSSAVGAVARAAAALDAGLCTTILLLNIDTQATDQATLNMRSFHDEWQYPQGLLGGPADFGLLSRRYDHLYGLDVEALGKLAVTQRNHALLNDNACEKLRKPITVEDYLNSRMIADPIRLLDCVMTCDGGNGLLMTTRKRAKEKGLDNFAVPLGYGERTNYRANENLTDITETGHCIAGQKAFAQAGLKPQDMGSYQPYDDFLIAVMIKLEMLGFAKRGQGAAFIKEHNLAHDGDLPINTGGGQISAGQPGLAGGGVNLIEGVRQVFGKGGARQVKNREYALVTGIGGLRYVRNWNTSTALILGAEG</sequence>
<keyword evidence="2" id="KW-0808">Transferase</keyword>
<dbReference type="AlphaFoldDB" id="A0A7W6FS48"/>
<dbReference type="InterPro" id="IPR055140">
    <property type="entry name" value="Thiolase_C_2"/>
</dbReference>
<keyword evidence="3" id="KW-1185">Reference proteome</keyword>
<dbReference type="SUPFAM" id="SSF53901">
    <property type="entry name" value="Thiolase-like"/>
    <property type="match status" value="1"/>
</dbReference>
<gene>
    <name evidence="2" type="ORF">GGR43_004601</name>
</gene>
<dbReference type="CDD" id="cd00829">
    <property type="entry name" value="SCP-x_thiolase"/>
    <property type="match status" value="1"/>
</dbReference>
<dbReference type="PIRSF" id="PIRSF000429">
    <property type="entry name" value="Ac-CoA_Ac_transf"/>
    <property type="match status" value="1"/>
</dbReference>
<evidence type="ECO:0000313" key="2">
    <source>
        <dbReference type="EMBL" id="MBB3928856.1"/>
    </source>
</evidence>
<protein>
    <submittedName>
        <fullName evidence="2">Acetyl-CoA acetyltransferase</fullName>
    </submittedName>
</protein>
<name>A0A7W6FS48_9SPHN</name>
<evidence type="ECO:0000259" key="1">
    <source>
        <dbReference type="Pfam" id="PF22691"/>
    </source>
</evidence>
<dbReference type="PANTHER" id="PTHR42870">
    <property type="entry name" value="ACETYL-COA C-ACETYLTRANSFERASE"/>
    <property type="match status" value="1"/>
</dbReference>
<organism evidence="2 3">
    <name type="scientific">Sphingobium jiangsuense</name>
    <dbReference type="NCBI Taxonomy" id="870476"/>
    <lineage>
        <taxon>Bacteria</taxon>
        <taxon>Pseudomonadati</taxon>
        <taxon>Pseudomonadota</taxon>
        <taxon>Alphaproteobacteria</taxon>
        <taxon>Sphingomonadales</taxon>
        <taxon>Sphingomonadaceae</taxon>
        <taxon>Sphingobium</taxon>
    </lineage>
</organism>
<feature type="domain" description="Thiolase C-terminal" evidence="1">
    <location>
        <begin position="240"/>
        <end position="373"/>
    </location>
</feature>
<dbReference type="Gene3D" id="3.40.47.10">
    <property type="match status" value="1"/>
</dbReference>
<comment type="caution">
    <text evidence="2">The sequence shown here is derived from an EMBL/GenBank/DDBJ whole genome shotgun (WGS) entry which is preliminary data.</text>
</comment>
<dbReference type="EMBL" id="JACIDT010000039">
    <property type="protein sequence ID" value="MBB3928856.1"/>
    <property type="molecule type" value="Genomic_DNA"/>
</dbReference>
<evidence type="ECO:0000313" key="3">
    <source>
        <dbReference type="Proteomes" id="UP000571950"/>
    </source>
</evidence>
<dbReference type="PANTHER" id="PTHR42870:SF1">
    <property type="entry name" value="NON-SPECIFIC LIPID-TRANSFER PROTEIN-LIKE 2"/>
    <property type="match status" value="1"/>
</dbReference>
<accession>A0A7W6FS48</accession>
<dbReference type="GO" id="GO:0003988">
    <property type="term" value="F:acetyl-CoA C-acyltransferase activity"/>
    <property type="evidence" value="ECO:0007669"/>
    <property type="project" value="UniProtKB-ARBA"/>
</dbReference>
<reference evidence="2 3" key="1">
    <citation type="submission" date="2020-08" db="EMBL/GenBank/DDBJ databases">
        <title>Genomic Encyclopedia of Type Strains, Phase IV (KMG-IV): sequencing the most valuable type-strain genomes for metagenomic binning, comparative biology and taxonomic classification.</title>
        <authorList>
            <person name="Goeker M."/>
        </authorList>
    </citation>
    <scope>NUCLEOTIDE SEQUENCE [LARGE SCALE GENOMIC DNA]</scope>
    <source>
        <strain evidence="2 3">DSM 26189</strain>
    </source>
</reference>
<proteinExistence type="predicted"/>
<dbReference type="Proteomes" id="UP000571950">
    <property type="component" value="Unassembled WGS sequence"/>
</dbReference>
<dbReference type="RefSeq" id="WP_188074019.1">
    <property type="nucleotide sequence ID" value="NZ_BSPS01000127.1"/>
</dbReference>